<name>A0A9R0JJI4_SPIOL</name>
<dbReference type="FunFam" id="3.40.50.300:FF:000586">
    <property type="entry name" value="Rab family GTPase"/>
    <property type="match status" value="1"/>
</dbReference>
<dbReference type="PROSITE" id="PS51421">
    <property type="entry name" value="RAS"/>
    <property type="match status" value="1"/>
</dbReference>
<dbReference type="SUPFAM" id="SSF52540">
    <property type="entry name" value="P-loop containing nucleoside triphosphate hydrolases"/>
    <property type="match status" value="1"/>
</dbReference>
<comment type="similarity">
    <text evidence="2">Belongs to the small GTPase superfamily. Rab family.</text>
</comment>
<dbReference type="PROSITE" id="PS51420">
    <property type="entry name" value="RHO"/>
    <property type="match status" value="1"/>
</dbReference>
<dbReference type="Gene3D" id="3.40.50.300">
    <property type="entry name" value="P-loop containing nucleotide triphosphate hydrolases"/>
    <property type="match status" value="1"/>
</dbReference>
<proteinExistence type="inferred from homology"/>
<dbReference type="GeneID" id="110776407"/>
<dbReference type="OrthoDB" id="9989112at2759"/>
<dbReference type="SMART" id="SM00174">
    <property type="entry name" value="RHO"/>
    <property type="match status" value="1"/>
</dbReference>
<evidence type="ECO:0000256" key="3">
    <source>
        <dbReference type="ARBA" id="ARBA00022741"/>
    </source>
</evidence>
<dbReference type="SMART" id="SM00175">
    <property type="entry name" value="RAB"/>
    <property type="match status" value="1"/>
</dbReference>
<evidence type="ECO:0000256" key="1">
    <source>
        <dbReference type="ARBA" id="ARBA00004308"/>
    </source>
</evidence>
<evidence type="ECO:0000256" key="2">
    <source>
        <dbReference type="ARBA" id="ARBA00006270"/>
    </source>
</evidence>
<keyword evidence="4" id="KW-0472">Membrane</keyword>
<accession>A0A9R0JJI4</accession>
<dbReference type="InterPro" id="IPR050209">
    <property type="entry name" value="Rab_GTPases_membrane_traffic"/>
</dbReference>
<reference evidence="6" key="2">
    <citation type="submission" date="2025-08" db="UniProtKB">
        <authorList>
            <consortium name="RefSeq"/>
        </authorList>
    </citation>
    <scope>IDENTIFICATION</scope>
    <source>
        <tissue evidence="6">Leaf</tissue>
    </source>
</reference>
<sequence>MSSPYDYLFKYIVIGDTGVGKSCLNLQFTDKRFKPVHAITIGAEFGSRTITIDNNKNKKVIKLQIWDTGGQEAYRSITRSYYRGAAAALLVYDITRRETFNHLETWLNDARQHALSENMTVVLVGNKCDVPCRMREVSVEEGKVFAKDHGLMGFVECSAKTGENVDEVFVKTAAVIYNKIQDGVFNLLNDFNCGIKVGYGDVKGDNYVTTFQTGACCGGSNRSDFKFKD</sequence>
<dbReference type="GO" id="GO:0005525">
    <property type="term" value="F:GTP binding"/>
    <property type="evidence" value="ECO:0000318"/>
    <property type="project" value="GO_Central"/>
</dbReference>
<dbReference type="RefSeq" id="XP_021836663.1">
    <property type="nucleotide sequence ID" value="XM_021980971.2"/>
</dbReference>
<dbReference type="GO" id="GO:0016192">
    <property type="term" value="P:vesicle-mediated transport"/>
    <property type="evidence" value="ECO:0000318"/>
    <property type="project" value="GO_Central"/>
</dbReference>
<dbReference type="KEGG" id="soe:110776407"/>
<keyword evidence="5" id="KW-1185">Reference proteome</keyword>
<keyword evidence="3" id="KW-0547">Nucleotide-binding</keyword>
<dbReference type="Pfam" id="PF00071">
    <property type="entry name" value="Ras"/>
    <property type="match status" value="1"/>
</dbReference>
<evidence type="ECO:0000313" key="5">
    <source>
        <dbReference type="Proteomes" id="UP000813463"/>
    </source>
</evidence>
<dbReference type="PRINTS" id="PR00449">
    <property type="entry name" value="RASTRNSFRMNG"/>
</dbReference>
<dbReference type="PROSITE" id="PS51419">
    <property type="entry name" value="RAB"/>
    <property type="match status" value="1"/>
</dbReference>
<dbReference type="PANTHER" id="PTHR47979">
    <property type="entry name" value="DRAB11-RELATED"/>
    <property type="match status" value="1"/>
</dbReference>
<reference evidence="5" key="1">
    <citation type="journal article" date="2021" name="Nat. Commun.">
        <title>Genomic analyses provide insights into spinach domestication and the genetic basis of agronomic traits.</title>
        <authorList>
            <person name="Cai X."/>
            <person name="Sun X."/>
            <person name="Xu C."/>
            <person name="Sun H."/>
            <person name="Wang X."/>
            <person name="Ge C."/>
            <person name="Zhang Z."/>
            <person name="Wang Q."/>
            <person name="Fei Z."/>
            <person name="Jiao C."/>
            <person name="Wang Q."/>
        </authorList>
    </citation>
    <scope>NUCLEOTIDE SEQUENCE [LARGE SCALE GENOMIC DNA]</scope>
    <source>
        <strain evidence="5">cv. Varoflay</strain>
    </source>
</reference>
<dbReference type="NCBIfam" id="TIGR00231">
    <property type="entry name" value="small_GTP"/>
    <property type="match status" value="1"/>
</dbReference>
<dbReference type="InterPro" id="IPR001806">
    <property type="entry name" value="Small_GTPase"/>
</dbReference>
<protein>
    <submittedName>
        <fullName evidence="6">Ras-related protein RABB1c</fullName>
    </submittedName>
</protein>
<dbReference type="GO" id="GO:0005794">
    <property type="term" value="C:Golgi apparatus"/>
    <property type="evidence" value="ECO:0000318"/>
    <property type="project" value="GO_Central"/>
</dbReference>
<dbReference type="SMART" id="SM00176">
    <property type="entry name" value="RAN"/>
    <property type="match status" value="1"/>
</dbReference>
<gene>
    <name evidence="6" type="primary">LOC110776407</name>
</gene>
<evidence type="ECO:0000256" key="4">
    <source>
        <dbReference type="ARBA" id="ARBA00023136"/>
    </source>
</evidence>
<dbReference type="InterPro" id="IPR027417">
    <property type="entry name" value="P-loop_NTPase"/>
</dbReference>
<dbReference type="AlphaFoldDB" id="A0A9R0JJI4"/>
<dbReference type="Proteomes" id="UP000813463">
    <property type="component" value="Chromosome 1"/>
</dbReference>
<dbReference type="SMART" id="SM00173">
    <property type="entry name" value="RAS"/>
    <property type="match status" value="1"/>
</dbReference>
<dbReference type="InterPro" id="IPR005225">
    <property type="entry name" value="Small_GTP-bd"/>
</dbReference>
<comment type="subcellular location">
    <subcellularLocation>
        <location evidence="1">Endomembrane system</location>
    </subcellularLocation>
</comment>
<organism evidence="5 6">
    <name type="scientific">Spinacia oleracea</name>
    <name type="common">Spinach</name>
    <dbReference type="NCBI Taxonomy" id="3562"/>
    <lineage>
        <taxon>Eukaryota</taxon>
        <taxon>Viridiplantae</taxon>
        <taxon>Streptophyta</taxon>
        <taxon>Embryophyta</taxon>
        <taxon>Tracheophyta</taxon>
        <taxon>Spermatophyta</taxon>
        <taxon>Magnoliopsida</taxon>
        <taxon>eudicotyledons</taxon>
        <taxon>Gunneridae</taxon>
        <taxon>Pentapetalae</taxon>
        <taxon>Caryophyllales</taxon>
        <taxon>Chenopodiaceae</taxon>
        <taxon>Chenopodioideae</taxon>
        <taxon>Anserineae</taxon>
        <taxon>Spinacia</taxon>
    </lineage>
</organism>
<dbReference type="GO" id="GO:0003924">
    <property type="term" value="F:GTPase activity"/>
    <property type="evidence" value="ECO:0000318"/>
    <property type="project" value="GO_Central"/>
</dbReference>
<evidence type="ECO:0000313" key="6">
    <source>
        <dbReference type="RefSeq" id="XP_021836663.1"/>
    </source>
</evidence>